<sequence length="204" mass="23338">MGVRYLAKQKFYAVKKGKNIGVYNTWDECKKQVNGFSGAEYKSFSTFQEAKEYIDGSEKLSFQEDKEFIEAYVDGSYEHSVKMYGSGVVILKNNEVIKTYSEKGKEKTLVSMRNVAGEIEASKIAMQYCIDNNVQNLILYFDYEGIEKWCTGVWKTNKEGTIAYKNFYDSIKNKLNVKFTKVKAHSGNKYNEEADKLAKKAIGV</sequence>
<organism evidence="13 14">
    <name type="scientific">Clostridioides difficile (strain CD196)</name>
    <name type="common">Peptoclostridium difficile</name>
    <dbReference type="NCBI Taxonomy" id="645462"/>
    <lineage>
        <taxon>Bacteria</taxon>
        <taxon>Bacillati</taxon>
        <taxon>Bacillota</taxon>
        <taxon>Clostridia</taxon>
        <taxon>Peptostreptococcales</taxon>
        <taxon>Peptostreptococcaceae</taxon>
        <taxon>Clostridioides</taxon>
    </lineage>
</organism>
<feature type="domain" description="RNase H type-1" evidence="12">
    <location>
        <begin position="65"/>
        <end position="203"/>
    </location>
</feature>
<evidence type="ECO:0000256" key="9">
    <source>
        <dbReference type="ARBA" id="ARBA00022759"/>
    </source>
</evidence>
<evidence type="ECO:0000256" key="7">
    <source>
        <dbReference type="ARBA" id="ARBA00022722"/>
    </source>
</evidence>
<name>A0A0H3N2K4_CLODC</name>
<proteinExistence type="inferred from homology"/>
<dbReference type="Proteomes" id="UP000002068">
    <property type="component" value="Chromosome"/>
</dbReference>
<dbReference type="SUPFAM" id="SSF53098">
    <property type="entry name" value="Ribonuclease H-like"/>
    <property type="match status" value="1"/>
</dbReference>
<dbReference type="HOGENOM" id="CLU_030894_2_1_9"/>
<dbReference type="InterPro" id="IPR036397">
    <property type="entry name" value="RNaseH_sf"/>
</dbReference>
<dbReference type="PANTHER" id="PTHR10642:SF26">
    <property type="entry name" value="RIBONUCLEASE H1"/>
    <property type="match status" value="1"/>
</dbReference>
<protein>
    <recommendedName>
        <fullName evidence="6">Ribonuclease H</fullName>
        <ecNumber evidence="5">3.1.26.4</ecNumber>
    </recommendedName>
</protein>
<comment type="similarity">
    <text evidence="4">Belongs to the RNase H family.</text>
</comment>
<gene>
    <name evidence="13" type="ordered locus">CD196_1304</name>
</gene>
<dbReference type="GO" id="GO:0003676">
    <property type="term" value="F:nucleic acid binding"/>
    <property type="evidence" value="ECO:0007669"/>
    <property type="project" value="InterPro"/>
</dbReference>
<accession>A0A0H3N2K4</accession>
<dbReference type="SUPFAM" id="SSF55658">
    <property type="entry name" value="L9 N-domain-like"/>
    <property type="match status" value="1"/>
</dbReference>
<dbReference type="GO" id="GO:0004523">
    <property type="term" value="F:RNA-DNA hybrid ribonuclease activity"/>
    <property type="evidence" value="ECO:0007669"/>
    <property type="project" value="UniProtKB-EC"/>
</dbReference>
<evidence type="ECO:0000259" key="12">
    <source>
        <dbReference type="PROSITE" id="PS50879"/>
    </source>
</evidence>
<dbReference type="PANTHER" id="PTHR10642">
    <property type="entry name" value="RIBONUCLEASE H1"/>
    <property type="match status" value="1"/>
</dbReference>
<comment type="function">
    <text evidence="3">Endonuclease that specifically degrades the RNA of RNA-DNA hybrids.</text>
</comment>
<evidence type="ECO:0000256" key="3">
    <source>
        <dbReference type="ARBA" id="ARBA00004065"/>
    </source>
</evidence>
<keyword evidence="8" id="KW-0479">Metal-binding</keyword>
<dbReference type="Pfam" id="PF00075">
    <property type="entry name" value="RNase_H"/>
    <property type="match status" value="1"/>
</dbReference>
<comment type="cofactor">
    <cofactor evidence="2">
        <name>Mg(2+)</name>
        <dbReference type="ChEBI" id="CHEBI:18420"/>
    </cofactor>
</comment>
<dbReference type="InterPro" id="IPR002156">
    <property type="entry name" value="RNaseH_domain"/>
</dbReference>
<dbReference type="InterPro" id="IPR011320">
    <property type="entry name" value="RNase_H1_N"/>
</dbReference>
<keyword evidence="9" id="KW-0255">Endonuclease</keyword>
<dbReference type="AlphaFoldDB" id="A0A0H3N2K4"/>
<evidence type="ECO:0000256" key="11">
    <source>
        <dbReference type="ARBA" id="ARBA00022842"/>
    </source>
</evidence>
<reference evidence="13 14" key="1">
    <citation type="journal article" date="2009" name="Genome Biol.">
        <title>Comparative genome and phenotypic analysis of Clostridium difficile 027 strains provides insight into the evolution of a hypervirulent bacterium.</title>
        <authorList>
            <person name="Stabler R.A."/>
            <person name="He M."/>
            <person name="Dawson L."/>
            <person name="Martin M."/>
            <person name="Valiente E."/>
            <person name="Corton C."/>
            <person name="Lawley T.D."/>
            <person name="Sebaihia M."/>
            <person name="Quail M.A."/>
            <person name="Rose G."/>
            <person name="Gerding D.N."/>
            <person name="Gibert M."/>
            <person name="Popoff M.R."/>
            <person name="Parkhill J."/>
            <person name="Dougan G."/>
            <person name="Wren B.W."/>
        </authorList>
    </citation>
    <scope>NUCLEOTIDE SEQUENCE [LARGE SCALE GENOMIC DNA]</scope>
    <source>
        <strain evidence="13 14">CD196</strain>
    </source>
</reference>
<dbReference type="Gene3D" id="3.40.970.10">
    <property type="entry name" value="Ribonuclease H1, N-terminal domain"/>
    <property type="match status" value="1"/>
</dbReference>
<dbReference type="GO" id="GO:0046872">
    <property type="term" value="F:metal ion binding"/>
    <property type="evidence" value="ECO:0007669"/>
    <property type="project" value="UniProtKB-KW"/>
</dbReference>
<dbReference type="KEGG" id="cdc:CD196_1304"/>
<dbReference type="Pfam" id="PF01693">
    <property type="entry name" value="Cauli_VI"/>
    <property type="match status" value="1"/>
</dbReference>
<evidence type="ECO:0000256" key="6">
    <source>
        <dbReference type="ARBA" id="ARBA00017721"/>
    </source>
</evidence>
<dbReference type="FunFam" id="3.40.970.10:FF:000002">
    <property type="entry name" value="Ribonuclease H"/>
    <property type="match status" value="1"/>
</dbReference>
<evidence type="ECO:0000256" key="5">
    <source>
        <dbReference type="ARBA" id="ARBA00012180"/>
    </source>
</evidence>
<dbReference type="InterPro" id="IPR037056">
    <property type="entry name" value="RNase_H1_N_sf"/>
</dbReference>
<dbReference type="InterPro" id="IPR012337">
    <property type="entry name" value="RNaseH-like_sf"/>
</dbReference>
<evidence type="ECO:0000256" key="10">
    <source>
        <dbReference type="ARBA" id="ARBA00022801"/>
    </source>
</evidence>
<keyword evidence="11" id="KW-0460">Magnesium</keyword>
<evidence type="ECO:0000256" key="2">
    <source>
        <dbReference type="ARBA" id="ARBA00001946"/>
    </source>
</evidence>
<evidence type="ECO:0000256" key="4">
    <source>
        <dbReference type="ARBA" id="ARBA00005300"/>
    </source>
</evidence>
<dbReference type="GO" id="GO:0043137">
    <property type="term" value="P:DNA replication, removal of RNA primer"/>
    <property type="evidence" value="ECO:0007669"/>
    <property type="project" value="TreeGrafter"/>
</dbReference>
<dbReference type="CDD" id="cd09277">
    <property type="entry name" value="RNase_HI_bacteria_like"/>
    <property type="match status" value="1"/>
</dbReference>
<dbReference type="InterPro" id="IPR009027">
    <property type="entry name" value="Ribosomal_bL9/RNase_H1_N"/>
</dbReference>
<evidence type="ECO:0000313" key="14">
    <source>
        <dbReference type="Proteomes" id="UP000002068"/>
    </source>
</evidence>
<dbReference type="EMBL" id="FN538970">
    <property type="protein sequence ID" value="CBA62476.1"/>
    <property type="molecule type" value="Genomic_DNA"/>
</dbReference>
<keyword evidence="10" id="KW-0378">Hydrolase</keyword>
<evidence type="ECO:0000256" key="1">
    <source>
        <dbReference type="ARBA" id="ARBA00000077"/>
    </source>
</evidence>
<keyword evidence="7" id="KW-0540">Nuclease</keyword>
<dbReference type="InterPro" id="IPR050092">
    <property type="entry name" value="RNase_H"/>
</dbReference>
<evidence type="ECO:0000313" key="13">
    <source>
        <dbReference type="EMBL" id="CBA62476.1"/>
    </source>
</evidence>
<evidence type="ECO:0000256" key="8">
    <source>
        <dbReference type="ARBA" id="ARBA00022723"/>
    </source>
</evidence>
<dbReference type="PROSITE" id="PS50879">
    <property type="entry name" value="RNASE_H_1"/>
    <property type="match status" value="1"/>
</dbReference>
<dbReference type="EC" id="3.1.26.4" evidence="5"/>
<dbReference type="Gene3D" id="3.30.420.10">
    <property type="entry name" value="Ribonuclease H-like superfamily/Ribonuclease H"/>
    <property type="match status" value="1"/>
</dbReference>
<comment type="catalytic activity">
    <reaction evidence="1">
        <text>Endonucleolytic cleavage to 5'-phosphomonoester.</text>
        <dbReference type="EC" id="3.1.26.4"/>
    </reaction>
</comment>